<evidence type="ECO:0000256" key="1">
    <source>
        <dbReference type="SAM" id="MobiDB-lite"/>
    </source>
</evidence>
<evidence type="ECO:0000313" key="3">
    <source>
        <dbReference type="EMBL" id="CAA7037262.1"/>
    </source>
</evidence>
<dbReference type="PANTHER" id="PTHR11439">
    <property type="entry name" value="GAG-POL-RELATED RETROTRANSPOSON"/>
    <property type="match status" value="1"/>
</dbReference>
<proteinExistence type="predicted"/>
<dbReference type="Proteomes" id="UP000467841">
    <property type="component" value="Unassembled WGS sequence"/>
</dbReference>
<keyword evidence="4" id="KW-1185">Reference proteome</keyword>
<dbReference type="Pfam" id="PF07727">
    <property type="entry name" value="RVT_2"/>
    <property type="match status" value="1"/>
</dbReference>
<feature type="domain" description="Reverse transcriptase Ty1/copia-type" evidence="2">
    <location>
        <begin position="78"/>
        <end position="319"/>
    </location>
</feature>
<dbReference type="InterPro" id="IPR043502">
    <property type="entry name" value="DNA/RNA_pol_sf"/>
</dbReference>
<dbReference type="AlphaFoldDB" id="A0A6D2J2N3"/>
<reference evidence="3" key="1">
    <citation type="submission" date="2020-01" db="EMBL/GenBank/DDBJ databases">
        <authorList>
            <person name="Mishra B."/>
        </authorList>
    </citation>
    <scope>NUCLEOTIDE SEQUENCE [LARGE SCALE GENOMIC DNA]</scope>
</reference>
<accession>A0A6D2J2N3</accession>
<protein>
    <recommendedName>
        <fullName evidence="2">Reverse transcriptase Ty1/copia-type domain-containing protein</fullName>
    </recommendedName>
</protein>
<gene>
    <name evidence="3" type="ORF">MERR_LOCUS24497</name>
</gene>
<dbReference type="EMBL" id="CACVBM020001173">
    <property type="protein sequence ID" value="CAA7037262.1"/>
    <property type="molecule type" value="Genomic_DNA"/>
</dbReference>
<comment type="caution">
    <text evidence="3">The sequence shown here is derived from an EMBL/GenBank/DDBJ whole genome shotgun (WGS) entry which is preliminary data.</text>
</comment>
<feature type="region of interest" description="Disordered" evidence="1">
    <location>
        <begin position="594"/>
        <end position="621"/>
    </location>
</feature>
<name>A0A6D2J2N3_9BRAS</name>
<dbReference type="OrthoDB" id="1108134at2759"/>
<dbReference type="PANTHER" id="PTHR11439:SF470">
    <property type="entry name" value="CYSTEINE-RICH RLK (RECEPTOR-LIKE PROTEIN KINASE) 8"/>
    <property type="match status" value="1"/>
</dbReference>
<sequence length="621" mass="70471">MTHSPLSSNSPPQASSTKGMIPYPIANYVNCDRFSPSHRAFLAAITAESEPTSFREAMKDPRWRNAVSGEVGALEREQTWDITDLPPGKKAIGCHWIFTIKYQSTGKVERYKARLVAYGNRQEEGIDYDETFAPVIKMTTVRMFLKISVVKGWEVHQMDVHNAFLHGDLEEEVYMKLPPGFDCGDKSKVCKLRKSLYGVRQSPRCWFAKLTAALKGYGFVQNISDYSLFTLTRGDMRLYVLIYVDDLLIGGTDPDAIVKFKGYLSQCFKMKDLGLVKYFLGIEVSRAPEGIYLSQRKYALDIVKECGLLGCQPVKTPMEQNHNLAKDTGDYYNDPLRYRRLVGRFVYLTHTRPELSYAVHMLAQFMQQPHIKHWEAAIRVVRYLKGCPGQGIMLSSADDFQIKAYCDSDYNACPMTRRSLTGFIVMLGDSPIAWKTKKQDIVSFSSAEAEYRAMGFTTREIKWNRELLSCFGISHKQAMHLYCDNKAALYIAANPVFHEHTKHIERDCHFIRDEIVRGSIATFHLRTTEQLADIFTKALASQQFAYLRRKLGIRSGLSNRRLSVSSPSEVPYVAKDLGNRVMIRLGFAPCSATSDSSHGEKESSPMYVQPLPCIASKHEEA</sequence>
<evidence type="ECO:0000259" key="2">
    <source>
        <dbReference type="Pfam" id="PF07727"/>
    </source>
</evidence>
<dbReference type="SUPFAM" id="SSF56672">
    <property type="entry name" value="DNA/RNA polymerases"/>
    <property type="match status" value="1"/>
</dbReference>
<organism evidence="3 4">
    <name type="scientific">Microthlaspi erraticum</name>
    <dbReference type="NCBI Taxonomy" id="1685480"/>
    <lineage>
        <taxon>Eukaryota</taxon>
        <taxon>Viridiplantae</taxon>
        <taxon>Streptophyta</taxon>
        <taxon>Embryophyta</taxon>
        <taxon>Tracheophyta</taxon>
        <taxon>Spermatophyta</taxon>
        <taxon>Magnoliopsida</taxon>
        <taxon>eudicotyledons</taxon>
        <taxon>Gunneridae</taxon>
        <taxon>Pentapetalae</taxon>
        <taxon>rosids</taxon>
        <taxon>malvids</taxon>
        <taxon>Brassicales</taxon>
        <taxon>Brassicaceae</taxon>
        <taxon>Coluteocarpeae</taxon>
        <taxon>Microthlaspi</taxon>
    </lineage>
</organism>
<evidence type="ECO:0000313" key="4">
    <source>
        <dbReference type="Proteomes" id="UP000467841"/>
    </source>
</evidence>
<dbReference type="InterPro" id="IPR013103">
    <property type="entry name" value="RVT_2"/>
</dbReference>
<dbReference type="CDD" id="cd09272">
    <property type="entry name" value="RNase_HI_RT_Ty1"/>
    <property type="match status" value="1"/>
</dbReference>